<dbReference type="RefSeq" id="WP_271173319.1">
    <property type="nucleotide sequence ID" value="NZ_BSEJ01000007.1"/>
</dbReference>
<dbReference type="PANTHER" id="PTHR43161">
    <property type="entry name" value="SORBITOL DEHYDROGENASE"/>
    <property type="match status" value="1"/>
</dbReference>
<evidence type="ECO:0000256" key="4">
    <source>
        <dbReference type="ARBA" id="ARBA00022833"/>
    </source>
</evidence>
<dbReference type="SMART" id="SM00829">
    <property type="entry name" value="PKS_ER"/>
    <property type="match status" value="1"/>
</dbReference>
<dbReference type="PANTHER" id="PTHR43161:SF9">
    <property type="entry name" value="SORBITOL DEHYDROGENASE"/>
    <property type="match status" value="1"/>
</dbReference>
<evidence type="ECO:0000256" key="1">
    <source>
        <dbReference type="ARBA" id="ARBA00001947"/>
    </source>
</evidence>
<dbReference type="GO" id="GO:0016491">
    <property type="term" value="F:oxidoreductase activity"/>
    <property type="evidence" value="ECO:0007669"/>
    <property type="project" value="UniProtKB-KW"/>
</dbReference>
<dbReference type="AlphaFoldDB" id="A0A9W6H415"/>
<feature type="domain" description="Enoyl reductase (ER)" evidence="7">
    <location>
        <begin position="8"/>
        <end position="332"/>
    </location>
</feature>
<evidence type="ECO:0000256" key="5">
    <source>
        <dbReference type="ARBA" id="ARBA00023002"/>
    </source>
</evidence>
<evidence type="ECO:0000256" key="6">
    <source>
        <dbReference type="SAM" id="MobiDB-lite"/>
    </source>
</evidence>
<reference evidence="8" key="2">
    <citation type="submission" date="2023-01" db="EMBL/GenBank/DDBJ databases">
        <authorList>
            <person name="Sun Q."/>
            <person name="Evtushenko L."/>
        </authorList>
    </citation>
    <scope>NUCLEOTIDE SEQUENCE</scope>
    <source>
        <strain evidence="8">VKM Ac-1020</strain>
    </source>
</reference>
<gene>
    <name evidence="8" type="ORF">GCM10017576_17390</name>
</gene>
<evidence type="ECO:0000259" key="7">
    <source>
        <dbReference type="SMART" id="SM00829"/>
    </source>
</evidence>
<dbReference type="Gene3D" id="3.40.50.720">
    <property type="entry name" value="NAD(P)-binding Rossmann-like Domain"/>
    <property type="match status" value="1"/>
</dbReference>
<dbReference type="Pfam" id="PF08240">
    <property type="entry name" value="ADH_N"/>
    <property type="match status" value="1"/>
</dbReference>
<dbReference type="InterPro" id="IPR020843">
    <property type="entry name" value="ER"/>
</dbReference>
<keyword evidence="3" id="KW-0479">Metal-binding</keyword>
<name>A0A9W6H415_9MICO</name>
<feature type="region of interest" description="Disordered" evidence="6">
    <location>
        <begin position="70"/>
        <end position="95"/>
    </location>
</feature>
<accession>A0A9W6H415</accession>
<dbReference type="InterPro" id="IPR011032">
    <property type="entry name" value="GroES-like_sf"/>
</dbReference>
<evidence type="ECO:0000313" key="8">
    <source>
        <dbReference type="EMBL" id="GLJ61609.1"/>
    </source>
</evidence>
<reference evidence="8" key="1">
    <citation type="journal article" date="2014" name="Int. J. Syst. Evol. Microbiol.">
        <title>Complete genome sequence of Corynebacterium casei LMG S-19264T (=DSM 44701T), isolated from a smear-ripened cheese.</title>
        <authorList>
            <consortium name="US DOE Joint Genome Institute (JGI-PGF)"/>
            <person name="Walter F."/>
            <person name="Albersmeier A."/>
            <person name="Kalinowski J."/>
            <person name="Ruckert C."/>
        </authorList>
    </citation>
    <scope>NUCLEOTIDE SEQUENCE</scope>
    <source>
        <strain evidence="8">VKM Ac-1020</strain>
    </source>
</reference>
<dbReference type="EMBL" id="BSEJ01000007">
    <property type="protein sequence ID" value="GLJ61609.1"/>
    <property type="molecule type" value="Genomic_DNA"/>
</dbReference>
<comment type="caution">
    <text evidence="8">The sequence shown here is derived from an EMBL/GenBank/DDBJ whole genome shotgun (WGS) entry which is preliminary data.</text>
</comment>
<evidence type="ECO:0000256" key="2">
    <source>
        <dbReference type="ARBA" id="ARBA00008072"/>
    </source>
</evidence>
<dbReference type="InterPro" id="IPR013154">
    <property type="entry name" value="ADH-like_N"/>
</dbReference>
<comment type="cofactor">
    <cofactor evidence="1">
        <name>Zn(2+)</name>
        <dbReference type="ChEBI" id="CHEBI:29105"/>
    </cofactor>
</comment>
<proteinExistence type="inferred from homology"/>
<comment type="similarity">
    <text evidence="2">Belongs to the zinc-containing alcohol dehydrogenase family.</text>
</comment>
<dbReference type="InterPro" id="IPR013149">
    <property type="entry name" value="ADH-like_C"/>
</dbReference>
<keyword evidence="9" id="KW-1185">Reference proteome</keyword>
<dbReference type="Pfam" id="PF00107">
    <property type="entry name" value="ADH_zinc_N"/>
    <property type="match status" value="1"/>
</dbReference>
<evidence type="ECO:0000256" key="3">
    <source>
        <dbReference type="ARBA" id="ARBA00022723"/>
    </source>
</evidence>
<protein>
    <submittedName>
        <fullName evidence="8">L-idonate 5-dehydrogenase</fullName>
    </submittedName>
</protein>
<keyword evidence="5" id="KW-0560">Oxidoreductase</keyword>
<keyword evidence="4" id="KW-0862">Zinc</keyword>
<evidence type="ECO:0000313" key="9">
    <source>
        <dbReference type="Proteomes" id="UP001142462"/>
    </source>
</evidence>
<dbReference type="GO" id="GO:0046872">
    <property type="term" value="F:metal ion binding"/>
    <property type="evidence" value="ECO:0007669"/>
    <property type="project" value="UniProtKB-KW"/>
</dbReference>
<sequence length="339" mass="35557">MRAAFIDGKERIEVREAPTPEPGEGEVRIRVDSVGICGSDLHYYFEGANGEYVVREPLVPGHELSGRVDLDPSGRLAPGTPVTVHPARFGTPERGIEDDPHLWPGGSYLGSASTWPHTQGGMSEQLVVRADMIRVLPDALPVRRAVLAEPLGVALHAATRVGDLAGARVLVSGAGPIGLLAVAAARARGAAHITVSDVLEAPLARAEELGADALVRVGTEELPQSAFDVVFECSGAPVAISSAGTAVRRKGVVVQVGMVPNEPRPVNLAPYISKEVHLVGTFRFHDEIDEAVALLAADPGIEKVVTHALPLAEVAEAFRIARDAQVSGKVVVTLQSDAG</sequence>
<dbReference type="SUPFAM" id="SSF51735">
    <property type="entry name" value="NAD(P)-binding Rossmann-fold domains"/>
    <property type="match status" value="1"/>
</dbReference>
<dbReference type="SUPFAM" id="SSF50129">
    <property type="entry name" value="GroES-like"/>
    <property type="match status" value="1"/>
</dbReference>
<dbReference type="Gene3D" id="3.90.180.10">
    <property type="entry name" value="Medium-chain alcohol dehydrogenases, catalytic domain"/>
    <property type="match status" value="1"/>
</dbReference>
<dbReference type="Proteomes" id="UP001142462">
    <property type="component" value="Unassembled WGS sequence"/>
</dbReference>
<dbReference type="InterPro" id="IPR036291">
    <property type="entry name" value="NAD(P)-bd_dom_sf"/>
</dbReference>
<organism evidence="8 9">
    <name type="scientific">Microbacterium barkeri</name>
    <dbReference type="NCBI Taxonomy" id="33917"/>
    <lineage>
        <taxon>Bacteria</taxon>
        <taxon>Bacillati</taxon>
        <taxon>Actinomycetota</taxon>
        <taxon>Actinomycetes</taxon>
        <taxon>Micrococcales</taxon>
        <taxon>Microbacteriaceae</taxon>
        <taxon>Microbacterium</taxon>
    </lineage>
</organism>